<keyword evidence="2" id="KW-0378">Hydrolase</keyword>
<feature type="domain" description="Peptidase M24 C-terminal" evidence="6">
    <location>
        <begin position="554"/>
        <end position="617"/>
    </location>
</feature>
<dbReference type="Pfam" id="PF16188">
    <property type="entry name" value="Peptidase_M24_C"/>
    <property type="match status" value="1"/>
</dbReference>
<evidence type="ECO:0000256" key="2">
    <source>
        <dbReference type="ARBA" id="ARBA00022801"/>
    </source>
</evidence>
<dbReference type="Pfam" id="PF01321">
    <property type="entry name" value="Creatinase_N"/>
    <property type="match status" value="1"/>
</dbReference>
<evidence type="ECO:0000259" key="4">
    <source>
        <dbReference type="Pfam" id="PF00557"/>
    </source>
</evidence>
<keyword evidence="8" id="KW-1185">Reference proteome</keyword>
<dbReference type="Pfam" id="PF00557">
    <property type="entry name" value="Peptidase_M24"/>
    <property type="match status" value="1"/>
</dbReference>
<dbReference type="InterPro" id="IPR029149">
    <property type="entry name" value="Creatin/AminoP/Spt16_N"/>
</dbReference>
<feature type="signal peptide" evidence="3">
    <location>
        <begin position="1"/>
        <end position="15"/>
    </location>
</feature>
<dbReference type="InterPro" id="IPR036005">
    <property type="entry name" value="Creatinase/aminopeptidase-like"/>
</dbReference>
<evidence type="ECO:0000259" key="6">
    <source>
        <dbReference type="Pfam" id="PF16188"/>
    </source>
</evidence>
<dbReference type="SUPFAM" id="SSF53092">
    <property type="entry name" value="Creatinase/prolidase N-terminal domain"/>
    <property type="match status" value="2"/>
</dbReference>
<dbReference type="SUPFAM" id="SSF55920">
    <property type="entry name" value="Creatinase/aminopeptidase"/>
    <property type="match status" value="1"/>
</dbReference>
<protein>
    <submittedName>
        <fullName evidence="7">X-prolyl aminopeptidase (Aminopeptidase P)</fullName>
    </submittedName>
</protein>
<accession>A0ABN7AIV2</accession>
<feature type="domain" description="Creatinase N-terminal" evidence="5">
    <location>
        <begin position="28"/>
        <end position="160"/>
    </location>
</feature>
<sequence length="617" mass="69547">MWILMALFVTSAISGAPQGKVTKTLENRLVQLRKLMKDHDIQAYIIPSSDDHQTEFVPKPDQRREFISGFSGSMGDALVTTAAALLWTDSRYHLQAANQLPPFWTLMHKENASSSMEEWLVKNLEGGQKAAVDPKKVTVTTYTKFHKKLNDSGIQLVALEDNLIDQVWTNRPKHAEGNVYVHPLEFAGETYESKMARVRQKMVERHADLFVVSKLDEIAWLLNLRGYEGEHTPTFVAYVTIGNSSASLYTNTSKIPPDVKAHLNKRGAEVKVNPYEDFIDDFEKQVNASTRVLVPESANYLIYSKVPKNKRLVQTSAIADMKALKNPVEVESSRNAHIRDAVALCKLQYQMEREINQSVQWDELKAAEVLAFYRSQQKYNMGSSFPSIVASGKNSALPHYTPTPETNLPIDKSAPVTLDTGGQYLDGTIDTTRVWHFGTPTDFQIKVYTALLQGVADLATTVFPGGSPSKVFDFVIRRPLLKLGLNFGHGTTHGTGLFLEVHEDYNGTFFENFIGSQEPGYYKKGDFGMRLENLVVVVPFTTDKQADGIQEDGLLTFSPLTLVPYESKLIEKDQMDKSQIDWVNQYHEKIRKIVGDEMIKQGLHSLYKWLMDKTNPI</sequence>
<dbReference type="Gene3D" id="3.40.350.10">
    <property type="entry name" value="Creatinase/prolidase N-terminal domain"/>
    <property type="match status" value="2"/>
</dbReference>
<keyword evidence="1" id="KW-0479">Metal-binding</keyword>
<keyword evidence="7" id="KW-0031">Aminopeptidase</keyword>
<dbReference type="PANTHER" id="PTHR43763:SF6">
    <property type="entry name" value="XAA-PRO AMINOPEPTIDASE 1"/>
    <property type="match status" value="1"/>
</dbReference>
<feature type="domain" description="Peptidase M24" evidence="4">
    <location>
        <begin position="334"/>
        <end position="537"/>
    </location>
</feature>
<proteinExistence type="predicted"/>
<organism evidence="7 8">
    <name type="scientific">Nesidiocoris tenuis</name>
    <dbReference type="NCBI Taxonomy" id="355587"/>
    <lineage>
        <taxon>Eukaryota</taxon>
        <taxon>Metazoa</taxon>
        <taxon>Ecdysozoa</taxon>
        <taxon>Arthropoda</taxon>
        <taxon>Hexapoda</taxon>
        <taxon>Insecta</taxon>
        <taxon>Pterygota</taxon>
        <taxon>Neoptera</taxon>
        <taxon>Paraneoptera</taxon>
        <taxon>Hemiptera</taxon>
        <taxon>Heteroptera</taxon>
        <taxon>Panheteroptera</taxon>
        <taxon>Cimicomorpha</taxon>
        <taxon>Miridae</taxon>
        <taxon>Dicyphina</taxon>
        <taxon>Nesidiocoris</taxon>
    </lineage>
</organism>
<keyword evidence="7" id="KW-0645">Protease</keyword>
<dbReference type="InterPro" id="IPR050422">
    <property type="entry name" value="X-Pro_aminopeptidase_P"/>
</dbReference>
<reference evidence="7 8" key="1">
    <citation type="submission" date="2023-09" db="EMBL/GenBank/DDBJ databases">
        <title>Nesidiocoris tenuis whole genome shotgun sequence.</title>
        <authorList>
            <person name="Shibata T."/>
            <person name="Shimoda M."/>
            <person name="Kobayashi T."/>
            <person name="Uehara T."/>
        </authorList>
    </citation>
    <scope>NUCLEOTIDE SEQUENCE [LARGE SCALE GENOMIC DNA]</scope>
    <source>
        <strain evidence="7 8">Japan</strain>
    </source>
</reference>
<feature type="chain" id="PRO_5045901314" evidence="3">
    <location>
        <begin position="16"/>
        <end position="617"/>
    </location>
</feature>
<dbReference type="Pfam" id="PF16189">
    <property type="entry name" value="Creatinase_N_2"/>
    <property type="match status" value="1"/>
</dbReference>
<dbReference type="InterPro" id="IPR000587">
    <property type="entry name" value="Creatinase_N"/>
</dbReference>
<dbReference type="Gene3D" id="3.90.230.10">
    <property type="entry name" value="Creatinase/methionine aminopeptidase superfamily"/>
    <property type="match status" value="1"/>
</dbReference>
<evidence type="ECO:0000313" key="8">
    <source>
        <dbReference type="Proteomes" id="UP001307889"/>
    </source>
</evidence>
<gene>
    <name evidence="7" type="ORF">NTJ_04996</name>
</gene>
<dbReference type="Proteomes" id="UP001307889">
    <property type="component" value="Chromosome 3"/>
</dbReference>
<dbReference type="InterPro" id="IPR000994">
    <property type="entry name" value="Pept_M24"/>
</dbReference>
<dbReference type="EMBL" id="AP028911">
    <property type="protein sequence ID" value="BES92188.1"/>
    <property type="molecule type" value="Genomic_DNA"/>
</dbReference>
<dbReference type="GO" id="GO:0004177">
    <property type="term" value="F:aminopeptidase activity"/>
    <property type="evidence" value="ECO:0007669"/>
    <property type="project" value="UniProtKB-KW"/>
</dbReference>
<dbReference type="InterPro" id="IPR032416">
    <property type="entry name" value="Peptidase_M24_C"/>
</dbReference>
<evidence type="ECO:0000256" key="3">
    <source>
        <dbReference type="SAM" id="SignalP"/>
    </source>
</evidence>
<evidence type="ECO:0000259" key="5">
    <source>
        <dbReference type="Pfam" id="PF01321"/>
    </source>
</evidence>
<evidence type="ECO:0000313" key="7">
    <source>
        <dbReference type="EMBL" id="BES92188.1"/>
    </source>
</evidence>
<name>A0ABN7AIV2_9HEMI</name>
<evidence type="ECO:0000256" key="1">
    <source>
        <dbReference type="ARBA" id="ARBA00022723"/>
    </source>
</evidence>
<dbReference type="PANTHER" id="PTHR43763">
    <property type="entry name" value="XAA-PRO AMINOPEPTIDASE 1"/>
    <property type="match status" value="1"/>
</dbReference>
<keyword evidence="3" id="KW-0732">Signal</keyword>